<gene>
    <name evidence="1" type="ORF">V2H45_21485</name>
</gene>
<protein>
    <submittedName>
        <fullName evidence="1">Type II toxin-antitoxin system RelE/ParE family toxin</fullName>
    </submittedName>
</protein>
<evidence type="ECO:0000313" key="2">
    <source>
        <dbReference type="Proteomes" id="UP001333818"/>
    </source>
</evidence>
<name>A0AAW9Q751_9CYAN</name>
<evidence type="ECO:0000313" key="1">
    <source>
        <dbReference type="EMBL" id="MEE3719320.1"/>
    </source>
</evidence>
<dbReference type="RefSeq" id="WP_330485757.1">
    <property type="nucleotide sequence ID" value="NZ_JAZBJZ010000125.1"/>
</dbReference>
<dbReference type="Proteomes" id="UP001333818">
    <property type="component" value="Unassembled WGS sequence"/>
</dbReference>
<dbReference type="EMBL" id="JAZBJZ010000125">
    <property type="protein sequence ID" value="MEE3719320.1"/>
    <property type="molecule type" value="Genomic_DNA"/>
</dbReference>
<organism evidence="1 2">
    <name type="scientific">Tumidithrix elongata BACA0141</name>
    <dbReference type="NCBI Taxonomy" id="2716417"/>
    <lineage>
        <taxon>Bacteria</taxon>
        <taxon>Bacillati</taxon>
        <taxon>Cyanobacteriota</taxon>
        <taxon>Cyanophyceae</taxon>
        <taxon>Pseudanabaenales</taxon>
        <taxon>Pseudanabaenaceae</taxon>
        <taxon>Tumidithrix</taxon>
        <taxon>Tumidithrix elongata</taxon>
    </lineage>
</organism>
<sequence>MELKDKLVFWLHTEIKTPPFSENARLTAGYFIRKLQQRETLSMPDLRLMPSIGDRCCELRIPDGDKTWRIICRIDDDAILVLNIFPKKTKATPKKEIDLAKNRLKAYEKLLRG</sequence>
<comment type="caution">
    <text evidence="1">The sequence shown here is derived from an EMBL/GenBank/DDBJ whole genome shotgun (WGS) entry which is preliminary data.</text>
</comment>
<accession>A0AAW9Q751</accession>
<dbReference type="Pfam" id="PF05973">
    <property type="entry name" value="Gp49"/>
    <property type="match status" value="1"/>
</dbReference>
<reference evidence="1" key="1">
    <citation type="submission" date="2024-01" db="EMBL/GenBank/DDBJ databases">
        <title>Bank of Algae and Cyanobacteria of the Azores (BACA) strain genomes.</title>
        <authorList>
            <person name="Luz R."/>
            <person name="Cordeiro R."/>
            <person name="Fonseca A."/>
            <person name="Goncalves V."/>
        </authorList>
    </citation>
    <scope>NUCLEOTIDE SEQUENCE</scope>
    <source>
        <strain evidence="1">BACA0141</strain>
    </source>
</reference>
<keyword evidence="2" id="KW-1185">Reference proteome</keyword>
<dbReference type="AlphaFoldDB" id="A0AAW9Q751"/>
<proteinExistence type="predicted"/>
<dbReference type="InterPro" id="IPR009241">
    <property type="entry name" value="HigB-like"/>
</dbReference>